<feature type="region of interest" description="Disordered" evidence="1">
    <location>
        <begin position="104"/>
        <end position="124"/>
    </location>
</feature>
<name>A0A4Z2F8T5_9TELE</name>
<evidence type="ECO:0000313" key="2">
    <source>
        <dbReference type="EMBL" id="TNN37290.1"/>
    </source>
</evidence>
<reference evidence="2 3" key="1">
    <citation type="submission" date="2019-03" db="EMBL/GenBank/DDBJ databases">
        <title>First draft genome of Liparis tanakae, snailfish: a comprehensive survey of snailfish specific genes.</title>
        <authorList>
            <person name="Kim W."/>
            <person name="Song I."/>
            <person name="Jeong J.-H."/>
            <person name="Kim D."/>
            <person name="Kim S."/>
            <person name="Ryu S."/>
            <person name="Song J.Y."/>
            <person name="Lee S.K."/>
        </authorList>
    </citation>
    <scope>NUCLEOTIDE SEQUENCE [LARGE SCALE GENOMIC DNA]</scope>
    <source>
        <tissue evidence="2">Muscle</tissue>
    </source>
</reference>
<evidence type="ECO:0000256" key="1">
    <source>
        <dbReference type="SAM" id="MobiDB-lite"/>
    </source>
</evidence>
<dbReference type="Proteomes" id="UP000314294">
    <property type="component" value="Unassembled WGS sequence"/>
</dbReference>
<comment type="caution">
    <text evidence="2">The sequence shown here is derived from an EMBL/GenBank/DDBJ whole genome shotgun (WGS) entry which is preliminary data.</text>
</comment>
<feature type="region of interest" description="Disordered" evidence="1">
    <location>
        <begin position="42"/>
        <end position="77"/>
    </location>
</feature>
<dbReference type="AlphaFoldDB" id="A0A4Z2F8T5"/>
<keyword evidence="3" id="KW-1185">Reference proteome</keyword>
<protein>
    <submittedName>
        <fullName evidence="2">Uncharacterized protein</fullName>
    </submittedName>
</protein>
<proteinExistence type="predicted"/>
<dbReference type="EMBL" id="SRLO01001507">
    <property type="protein sequence ID" value="TNN37290.1"/>
    <property type="molecule type" value="Genomic_DNA"/>
</dbReference>
<gene>
    <name evidence="2" type="ORF">EYF80_052554</name>
</gene>
<sequence>MGRESGSFMAMCCGATSQRTCHHQGVDKARRGKLPVAAERTLSSVNTSDRAAAERKPRVPPGADPLGEAAGAERQAAVPPVQVSSLLEQGGQAVGVQLGGLPCGGHAVSGGATRSSAAGERRVT</sequence>
<organism evidence="2 3">
    <name type="scientific">Liparis tanakae</name>
    <name type="common">Tanaka's snailfish</name>
    <dbReference type="NCBI Taxonomy" id="230148"/>
    <lineage>
        <taxon>Eukaryota</taxon>
        <taxon>Metazoa</taxon>
        <taxon>Chordata</taxon>
        <taxon>Craniata</taxon>
        <taxon>Vertebrata</taxon>
        <taxon>Euteleostomi</taxon>
        <taxon>Actinopterygii</taxon>
        <taxon>Neopterygii</taxon>
        <taxon>Teleostei</taxon>
        <taxon>Neoteleostei</taxon>
        <taxon>Acanthomorphata</taxon>
        <taxon>Eupercaria</taxon>
        <taxon>Perciformes</taxon>
        <taxon>Cottioidei</taxon>
        <taxon>Cottales</taxon>
        <taxon>Liparidae</taxon>
        <taxon>Liparis</taxon>
    </lineage>
</organism>
<evidence type="ECO:0000313" key="3">
    <source>
        <dbReference type="Proteomes" id="UP000314294"/>
    </source>
</evidence>
<accession>A0A4Z2F8T5</accession>